<evidence type="ECO:0000313" key="2">
    <source>
        <dbReference type="EMBL" id="MBB6638085.1"/>
    </source>
</evidence>
<sequence length="73" mass="7772">MKDKGKGDNPWRALGLMGALGFQVAMCALVGYWVGGWIGGTRGWQAGGILIGFGVGIWSAILLVKKVLENHDE</sequence>
<feature type="transmembrane region" description="Helical" evidence="1">
    <location>
        <begin position="12"/>
        <end position="34"/>
    </location>
</feature>
<evidence type="ECO:0000313" key="3">
    <source>
        <dbReference type="Proteomes" id="UP000535838"/>
    </source>
</evidence>
<gene>
    <name evidence="2" type="ORF">H7B67_28480</name>
</gene>
<dbReference type="EMBL" id="JACJVQ010000028">
    <property type="protein sequence ID" value="MBB6638085.1"/>
    <property type="molecule type" value="Genomic_DNA"/>
</dbReference>
<proteinExistence type="predicted"/>
<keyword evidence="1" id="KW-0472">Membrane</keyword>
<reference evidence="2 3" key="1">
    <citation type="submission" date="2020-08" db="EMBL/GenBank/DDBJ databases">
        <title>Cohnella phylogeny.</title>
        <authorList>
            <person name="Dunlap C."/>
        </authorList>
    </citation>
    <scope>NUCLEOTIDE SEQUENCE [LARGE SCALE GENOMIC DNA]</scope>
    <source>
        <strain evidence="2 3">DSM 25241</strain>
    </source>
</reference>
<evidence type="ECO:0000256" key="1">
    <source>
        <dbReference type="SAM" id="Phobius"/>
    </source>
</evidence>
<feature type="transmembrane region" description="Helical" evidence="1">
    <location>
        <begin position="46"/>
        <end position="64"/>
    </location>
</feature>
<name>A0A841T5X0_9BACL</name>
<dbReference type="RefSeq" id="WP_185123291.1">
    <property type="nucleotide sequence ID" value="NZ_JACJVQ010000028.1"/>
</dbReference>
<keyword evidence="1" id="KW-1133">Transmembrane helix</keyword>
<keyword evidence="3" id="KW-1185">Reference proteome</keyword>
<dbReference type="AlphaFoldDB" id="A0A841T5X0"/>
<protein>
    <submittedName>
        <fullName evidence="2">AtpZ/AtpI family protein</fullName>
    </submittedName>
</protein>
<comment type="caution">
    <text evidence="2">The sequence shown here is derived from an EMBL/GenBank/DDBJ whole genome shotgun (WGS) entry which is preliminary data.</text>
</comment>
<keyword evidence="1" id="KW-0812">Transmembrane</keyword>
<accession>A0A841T5X0</accession>
<dbReference type="Proteomes" id="UP000535838">
    <property type="component" value="Unassembled WGS sequence"/>
</dbReference>
<organism evidence="2 3">
    <name type="scientific">Cohnella thailandensis</name>
    <dbReference type="NCBI Taxonomy" id="557557"/>
    <lineage>
        <taxon>Bacteria</taxon>
        <taxon>Bacillati</taxon>
        <taxon>Bacillota</taxon>
        <taxon>Bacilli</taxon>
        <taxon>Bacillales</taxon>
        <taxon>Paenibacillaceae</taxon>
        <taxon>Cohnella</taxon>
    </lineage>
</organism>